<feature type="coiled-coil region" evidence="4">
    <location>
        <begin position="186"/>
        <end position="272"/>
    </location>
</feature>
<dbReference type="OrthoDB" id="9795626at2"/>
<feature type="coiled-coil region" evidence="4">
    <location>
        <begin position="545"/>
        <end position="572"/>
    </location>
</feature>
<organism evidence="6 7">
    <name type="scientific">Proteiniborus ethanoligenes</name>
    <dbReference type="NCBI Taxonomy" id="415015"/>
    <lineage>
        <taxon>Bacteria</taxon>
        <taxon>Bacillati</taxon>
        <taxon>Bacillota</taxon>
        <taxon>Clostridia</taxon>
        <taxon>Eubacteriales</taxon>
        <taxon>Proteiniborus</taxon>
    </lineage>
</organism>
<sequence>MKLKPKMLKISGLNSFLEEQSVDFERLTERGLFGIFGPTGSGKSSILDAITLSLYGQTARKSSMYINTETDKLFISFDFEVGHGNERKKYKVERSLKKNKDGGINTTIARLIVYDKNGNQEQIIEGRTAVENELQNNIVGLNFNDFIRTVVLPQGKFSEFLTLTGTGRNEMLERILGLEEYGEKLNRKARNKRDIIKQNLNRIQGELSRYEGVSEEEINLLNKELAELIQNEVKLKTKIKELNEAYEKYNRIRNLQKELKDYFTKQNSLKEKQEEFRIKKEKLIKGKNSLNVIPHINNLKQTQKDLETNIQALKQYNMDIEKLNSLIEEKEKEYNIALDKRQNEYPNLLHKKSKVEDAIGILKQKEEIEQEIKGLKAKYIDLEKGIKIDSDKNKELLLKEADIDKKIEEKEEDINNKSVSSEYRKRLNHAYDLEKRYLQLRKDKKNFQIEKNNTINNIEKNNKELKEILNQLNSIEGTIKELDIKKAELESKKPKDVNEISYFQKKIFDLSSEIEKQKEINEKFDKLIKLQKEIEKGKNILDSRYIKLDIELKSKDEKLDEIKQEAVELERKSLASILRKQLIYSEPCPVCGSTHHPNPAILFDEGEISEKQSLIKELEAEVNLLKIDLVRLEEEIKNKTSEYEKNEEALKELKGIFSQSQLDKLEEERKTLEEKINLAQDYRTKWEEENKALDDRLTKNREEKNLLTNKNTEYKTNRDRDKDVLDKIETKLSEIEAETGTVFEDYNNFIKELNITNATDRIKEINKLDEEIELIAKQLKQLREENKTTKFDIEQISKKMNKNNEEIKLTRQSIDNKNNRVTELNLNIEQIVGKEEPLKLKAQIEKTITEILDKERELKACLDSENDKKNKLNEEITGLEKAIQILKDSSIALENNLIKSLSDNNFNSIEEVINSKVENNEIESLEKDIEAYTNEVKDTENNISRIRKELNGEEIQEEEWQIIIKNKDEAYIKHSELIEEIGKKKNKIDEMNKSLKEVEKLKAEASNLEKRWDMLNEILELTKAKRFVEYVSRSHLIYIARLASERLREITRGRYDLEYDSNNNFAIIDNHNGGARRECNSLSGGETFLTSLSLALALSSKIQLKGTTSLEFFFLDEGFGTLDANLLDVVMTSLERLYNESLSVGIISHVEELKNRVPVKLLVAPAVAGVHGTKVKMEYS</sequence>
<dbReference type="Pfam" id="PF13476">
    <property type="entry name" value="AAA_23"/>
    <property type="match status" value="1"/>
</dbReference>
<dbReference type="InterPro" id="IPR038729">
    <property type="entry name" value="Rad50/SbcC_AAA"/>
</dbReference>
<name>A0A1H3RSN1_9FIRM</name>
<dbReference type="EMBL" id="FNQE01000031">
    <property type="protein sequence ID" value="SDZ28784.1"/>
    <property type="molecule type" value="Genomic_DNA"/>
</dbReference>
<keyword evidence="6" id="KW-0378">Hydrolase</keyword>
<reference evidence="6 7" key="1">
    <citation type="submission" date="2016-10" db="EMBL/GenBank/DDBJ databases">
        <authorList>
            <person name="de Groot N.N."/>
        </authorList>
    </citation>
    <scope>NUCLEOTIDE SEQUENCE [LARGE SCALE GENOMIC DNA]</scope>
    <source>
        <strain evidence="6 7">DSM 21650</strain>
    </source>
</reference>
<dbReference type="PANTHER" id="PTHR32114">
    <property type="entry name" value="ABC TRANSPORTER ABCH.3"/>
    <property type="match status" value="1"/>
</dbReference>
<evidence type="ECO:0000256" key="1">
    <source>
        <dbReference type="ARBA" id="ARBA00006930"/>
    </source>
</evidence>
<keyword evidence="6" id="KW-0269">Exonuclease</keyword>
<feature type="coiled-coil region" evidence="4">
    <location>
        <begin position="765"/>
        <end position="889"/>
    </location>
</feature>
<dbReference type="GO" id="GO:0004527">
    <property type="term" value="F:exonuclease activity"/>
    <property type="evidence" value="ECO:0007669"/>
    <property type="project" value="UniProtKB-KW"/>
</dbReference>
<dbReference type="Gene3D" id="3.40.50.300">
    <property type="entry name" value="P-loop containing nucleotide triphosphate hydrolases"/>
    <property type="match status" value="2"/>
</dbReference>
<keyword evidence="7" id="KW-1185">Reference proteome</keyword>
<dbReference type="PANTHER" id="PTHR32114:SF2">
    <property type="entry name" value="ABC TRANSPORTER ABCH.3"/>
    <property type="match status" value="1"/>
</dbReference>
<dbReference type="STRING" id="415015.SAMN05660462_02536"/>
<feature type="coiled-coil region" evidence="4">
    <location>
        <begin position="608"/>
        <end position="738"/>
    </location>
</feature>
<comment type="similarity">
    <text evidence="1">Belongs to the SMC family. SbcC subfamily.</text>
</comment>
<keyword evidence="6" id="KW-0540">Nuclease</keyword>
<evidence type="ECO:0000256" key="2">
    <source>
        <dbReference type="ARBA" id="ARBA00011322"/>
    </source>
</evidence>
<dbReference type="SUPFAM" id="SSF52540">
    <property type="entry name" value="P-loop containing nucleoside triphosphate hydrolases"/>
    <property type="match status" value="2"/>
</dbReference>
<protein>
    <recommendedName>
        <fullName evidence="3">Nuclease SbcCD subunit C</fullName>
    </recommendedName>
</protein>
<feature type="coiled-coil region" evidence="4">
    <location>
        <begin position="915"/>
        <end position="1018"/>
    </location>
</feature>
<accession>A0A1H3RSN1</accession>
<gene>
    <name evidence="6" type="ORF">SAMN05660462_02536</name>
</gene>
<evidence type="ECO:0000256" key="4">
    <source>
        <dbReference type="SAM" id="Coils"/>
    </source>
</evidence>
<feature type="domain" description="Rad50/SbcC-type AAA" evidence="5">
    <location>
        <begin position="8"/>
        <end position="306"/>
    </location>
</feature>
<dbReference type="Pfam" id="PF13558">
    <property type="entry name" value="SbcC_Walker_B"/>
    <property type="match status" value="1"/>
</dbReference>
<comment type="subunit">
    <text evidence="2">Heterodimer of SbcC and SbcD.</text>
</comment>
<dbReference type="Proteomes" id="UP000198625">
    <property type="component" value="Unassembled WGS sequence"/>
</dbReference>
<feature type="coiled-coil region" evidence="4">
    <location>
        <begin position="444"/>
        <end position="492"/>
    </location>
</feature>
<evidence type="ECO:0000256" key="3">
    <source>
        <dbReference type="ARBA" id="ARBA00013368"/>
    </source>
</evidence>
<feature type="coiled-coil region" evidence="4">
    <location>
        <begin position="296"/>
        <end position="413"/>
    </location>
</feature>
<dbReference type="InterPro" id="IPR027417">
    <property type="entry name" value="P-loop_NTPase"/>
</dbReference>
<evidence type="ECO:0000313" key="6">
    <source>
        <dbReference type="EMBL" id="SDZ28784.1"/>
    </source>
</evidence>
<keyword evidence="4" id="KW-0175">Coiled coil</keyword>
<evidence type="ECO:0000313" key="7">
    <source>
        <dbReference type="Proteomes" id="UP000198625"/>
    </source>
</evidence>
<proteinExistence type="inferred from homology"/>
<dbReference type="AlphaFoldDB" id="A0A1H3RSN1"/>
<evidence type="ECO:0000259" key="5">
    <source>
        <dbReference type="Pfam" id="PF13476"/>
    </source>
</evidence>